<dbReference type="Pfam" id="PF07907">
    <property type="entry name" value="YibE_F"/>
    <property type="match status" value="1"/>
</dbReference>
<evidence type="ECO:0000313" key="3">
    <source>
        <dbReference type="Proteomes" id="UP000051621"/>
    </source>
</evidence>
<dbReference type="Proteomes" id="UP000051621">
    <property type="component" value="Unassembled WGS sequence"/>
</dbReference>
<dbReference type="RefSeq" id="WP_057746013.1">
    <property type="nucleotide sequence ID" value="NZ_AZEF01000042.1"/>
</dbReference>
<dbReference type="PATRIC" id="fig|1423731.3.peg.2075"/>
<feature type="transmembrane region" description="Helical" evidence="1">
    <location>
        <begin position="36"/>
        <end position="67"/>
    </location>
</feature>
<feature type="transmembrane region" description="Helical" evidence="1">
    <location>
        <begin position="79"/>
        <end position="97"/>
    </location>
</feature>
<dbReference type="InterPro" id="IPR014564">
    <property type="entry name" value="UCP031503_TM"/>
</dbReference>
<accession>A0A0R1M6P7</accession>
<feature type="transmembrane region" description="Helical" evidence="1">
    <location>
        <begin position="221"/>
        <end position="244"/>
    </location>
</feature>
<dbReference type="EMBL" id="AZEF01000042">
    <property type="protein sequence ID" value="KRL00490.1"/>
    <property type="molecule type" value="Genomic_DNA"/>
</dbReference>
<comment type="caution">
    <text evidence="2">The sequence shown here is derived from an EMBL/GenBank/DDBJ whole genome shotgun (WGS) entry which is preliminary data.</text>
</comment>
<keyword evidence="1" id="KW-0472">Membrane</keyword>
<gene>
    <name evidence="2" type="ORF">FC81_GL002019</name>
</gene>
<dbReference type="PIRSF" id="PIRSF031503">
    <property type="entry name" value="UCP031503_mp"/>
    <property type="match status" value="1"/>
</dbReference>
<dbReference type="AlphaFoldDB" id="A0A0R1M6P7"/>
<dbReference type="PANTHER" id="PTHR41771:SF1">
    <property type="entry name" value="MEMBRANE PROTEIN"/>
    <property type="match status" value="1"/>
</dbReference>
<evidence type="ECO:0000313" key="2">
    <source>
        <dbReference type="EMBL" id="KRL00490.1"/>
    </source>
</evidence>
<reference evidence="2 3" key="1">
    <citation type="journal article" date="2015" name="Genome Announc.">
        <title>Expanding the biotechnology potential of lactobacilli through comparative genomics of 213 strains and associated genera.</title>
        <authorList>
            <person name="Sun Z."/>
            <person name="Harris H.M."/>
            <person name="McCann A."/>
            <person name="Guo C."/>
            <person name="Argimon S."/>
            <person name="Zhang W."/>
            <person name="Yang X."/>
            <person name="Jeffery I.B."/>
            <person name="Cooney J.C."/>
            <person name="Kagawa T.F."/>
            <person name="Liu W."/>
            <person name="Song Y."/>
            <person name="Salvetti E."/>
            <person name="Wrobel A."/>
            <person name="Rasinkangas P."/>
            <person name="Parkhill J."/>
            <person name="Rea M.C."/>
            <person name="O'Sullivan O."/>
            <person name="Ritari J."/>
            <person name="Douillard F.P."/>
            <person name="Paul Ross R."/>
            <person name="Yang R."/>
            <person name="Briner A.E."/>
            <person name="Felis G.E."/>
            <person name="de Vos W.M."/>
            <person name="Barrangou R."/>
            <person name="Klaenhammer T.R."/>
            <person name="Caufield P.W."/>
            <person name="Cui Y."/>
            <person name="Zhang H."/>
            <person name="O'Toole P.W."/>
        </authorList>
    </citation>
    <scope>NUCLEOTIDE SEQUENCE [LARGE SCALE GENOMIC DNA]</scope>
    <source>
        <strain evidence="2 3">DSM 19910</strain>
    </source>
</reference>
<keyword evidence="1" id="KW-1133">Transmembrane helix</keyword>
<feature type="transmembrane region" description="Helical" evidence="1">
    <location>
        <begin position="128"/>
        <end position="156"/>
    </location>
</feature>
<evidence type="ECO:0008006" key="4">
    <source>
        <dbReference type="Google" id="ProtNLM"/>
    </source>
</evidence>
<keyword evidence="1" id="KW-0812">Transmembrane</keyword>
<sequence>MNSIVILAVVLLLTMLLAGGVSGLKAFISLGGCCCIVFLTVILIAWYFPYLWVTTINAVIILVLIIYLRDTDLNSANTAFCSSVIILTLLILLIIPLEHWAQVQGFSSENSADLESMSLLIGFNFMDAAIAMTILSCLGAIAEAAVSVAAVLSELLRHNPTISNTRLAQDGMLLGKQIIATAFNTLFFGFFGGFLALFIWFIRLNYTFGEFLNNKIFVVEFLMTIISIIGVILAIPLVIWITILGRAKSTTH</sequence>
<dbReference type="PANTHER" id="PTHR41771">
    <property type="entry name" value="MEMBRANE PROTEIN-RELATED"/>
    <property type="match status" value="1"/>
</dbReference>
<dbReference type="InterPro" id="IPR012507">
    <property type="entry name" value="YibE_F"/>
</dbReference>
<dbReference type="STRING" id="1423731.FC81_GL002019"/>
<protein>
    <recommendedName>
        <fullName evidence="4">Integral membrane protein</fullName>
    </recommendedName>
</protein>
<keyword evidence="3" id="KW-1185">Reference proteome</keyword>
<evidence type="ECO:0000256" key="1">
    <source>
        <dbReference type="SAM" id="Phobius"/>
    </source>
</evidence>
<feature type="transmembrane region" description="Helical" evidence="1">
    <location>
        <begin position="177"/>
        <end position="201"/>
    </location>
</feature>
<name>A0A0R1M6P7_9LACO</name>
<organism evidence="2 3">
    <name type="scientific">Liquorilactobacillus capillatus DSM 19910</name>
    <dbReference type="NCBI Taxonomy" id="1423731"/>
    <lineage>
        <taxon>Bacteria</taxon>
        <taxon>Bacillati</taxon>
        <taxon>Bacillota</taxon>
        <taxon>Bacilli</taxon>
        <taxon>Lactobacillales</taxon>
        <taxon>Lactobacillaceae</taxon>
        <taxon>Liquorilactobacillus</taxon>
    </lineage>
</organism>
<proteinExistence type="predicted"/>
<dbReference type="OrthoDB" id="2414035at2"/>